<accession>A0A383WE79</accession>
<dbReference type="EMBL" id="FNXT01001233">
    <property type="protein sequence ID" value="SZX75419.1"/>
    <property type="molecule type" value="Genomic_DNA"/>
</dbReference>
<keyword evidence="1" id="KW-0732">Signal</keyword>
<evidence type="ECO:0000313" key="3">
    <source>
        <dbReference type="Proteomes" id="UP000256970"/>
    </source>
</evidence>
<name>A0A383WE79_TETOB</name>
<dbReference type="Proteomes" id="UP000256970">
    <property type="component" value="Unassembled WGS sequence"/>
</dbReference>
<evidence type="ECO:0000313" key="2">
    <source>
        <dbReference type="EMBL" id="SZX75419.1"/>
    </source>
</evidence>
<keyword evidence="3" id="KW-1185">Reference proteome</keyword>
<feature type="signal peptide" evidence="1">
    <location>
        <begin position="1"/>
        <end position="20"/>
    </location>
</feature>
<reference evidence="2 3" key="1">
    <citation type="submission" date="2016-10" db="EMBL/GenBank/DDBJ databases">
        <authorList>
            <person name="Cai Z."/>
        </authorList>
    </citation>
    <scope>NUCLEOTIDE SEQUENCE [LARGE SCALE GENOMIC DNA]</scope>
</reference>
<feature type="chain" id="PRO_5016674154" evidence="1">
    <location>
        <begin position="21"/>
        <end position="408"/>
    </location>
</feature>
<sequence>MGRIILLSLAFVLCAASCSAATPTDVELEQVLIQQSCSNFSQYLPKMTLDNPTDLPCSRPAPYNYERSLTLSVWNGTAWVRPPFVKNKPYATSVKDASKGKAVIWTLRHAPIKGVTPEMVRWMWNNMDKQVADPRDGKKWQMFQLLHPSDHVGVKWSSEDLNLLVPDAEGNVVPGNATKWVWSEIPASGCKVNSTYVECPANQPGYTCNSITAAQLKKIATLNVSMMAEITSDTDERGLEVSAISMKYLFNIKDAGCLPVDLWRPFVEFRNVMYYPRNGSEMRVITTWNVGYPNGVAVIFNEPYLQPLWAGFTPGGKLWRLAVNYYVMHTLQEWAALPQWLPQVYKAETGKAPDYQCDEGDYDLTDPDGWDFFFECCSDAKADGYDIGKYFPDCSSIPPRPGPPPQIG</sequence>
<organism evidence="2 3">
    <name type="scientific">Tetradesmus obliquus</name>
    <name type="common">Green alga</name>
    <name type="synonym">Acutodesmus obliquus</name>
    <dbReference type="NCBI Taxonomy" id="3088"/>
    <lineage>
        <taxon>Eukaryota</taxon>
        <taxon>Viridiplantae</taxon>
        <taxon>Chlorophyta</taxon>
        <taxon>core chlorophytes</taxon>
        <taxon>Chlorophyceae</taxon>
        <taxon>CS clade</taxon>
        <taxon>Sphaeropleales</taxon>
        <taxon>Scenedesmaceae</taxon>
        <taxon>Tetradesmus</taxon>
    </lineage>
</organism>
<proteinExistence type="predicted"/>
<protein>
    <submittedName>
        <fullName evidence="2">Uncharacterized protein</fullName>
    </submittedName>
</protein>
<evidence type="ECO:0000256" key="1">
    <source>
        <dbReference type="SAM" id="SignalP"/>
    </source>
</evidence>
<dbReference type="AlphaFoldDB" id="A0A383WE79"/>
<gene>
    <name evidence="2" type="ORF">BQ4739_LOCUS15713</name>
</gene>